<name>A0ABS8SAJ8_DATST</name>
<dbReference type="SUPFAM" id="SSF54403">
    <property type="entry name" value="Cystatin/monellin"/>
    <property type="match status" value="3"/>
</dbReference>
<dbReference type="Gene3D" id="3.10.450.10">
    <property type="match status" value="4"/>
</dbReference>
<evidence type="ECO:0000313" key="4">
    <source>
        <dbReference type="EMBL" id="MCD7455873.1"/>
    </source>
</evidence>
<feature type="domain" description="Cystatin" evidence="3">
    <location>
        <begin position="211"/>
        <end position="294"/>
    </location>
</feature>
<evidence type="ECO:0000256" key="1">
    <source>
        <dbReference type="ARBA" id="ARBA00022690"/>
    </source>
</evidence>
<feature type="domain" description="Cystatin" evidence="3">
    <location>
        <begin position="333"/>
        <end position="414"/>
    </location>
</feature>
<accession>A0ABS8SAJ8</accession>
<keyword evidence="1" id="KW-0646">Protease inhibitor</keyword>
<keyword evidence="2" id="KW-0789">Thiol protease inhibitor</keyword>
<dbReference type="InterPro" id="IPR000010">
    <property type="entry name" value="Cystatin_dom"/>
</dbReference>
<organism evidence="4 5">
    <name type="scientific">Datura stramonium</name>
    <name type="common">Jimsonweed</name>
    <name type="synonym">Common thornapple</name>
    <dbReference type="NCBI Taxonomy" id="4076"/>
    <lineage>
        <taxon>Eukaryota</taxon>
        <taxon>Viridiplantae</taxon>
        <taxon>Streptophyta</taxon>
        <taxon>Embryophyta</taxon>
        <taxon>Tracheophyta</taxon>
        <taxon>Spermatophyta</taxon>
        <taxon>Magnoliopsida</taxon>
        <taxon>eudicotyledons</taxon>
        <taxon>Gunneridae</taxon>
        <taxon>Pentapetalae</taxon>
        <taxon>asterids</taxon>
        <taxon>lamiids</taxon>
        <taxon>Solanales</taxon>
        <taxon>Solanaceae</taxon>
        <taxon>Solanoideae</taxon>
        <taxon>Datureae</taxon>
        <taxon>Datura</taxon>
    </lineage>
</organism>
<dbReference type="PANTHER" id="PTHR47364:SF11">
    <property type="entry name" value="CYSTEINE PROTEINASE INHIBITOR 5-LIKE"/>
    <property type="match status" value="1"/>
</dbReference>
<protein>
    <recommendedName>
        <fullName evidence="3">Cystatin domain-containing protein</fullName>
    </recommendedName>
</protein>
<dbReference type="Proteomes" id="UP000823775">
    <property type="component" value="Unassembled WGS sequence"/>
</dbReference>
<feature type="domain" description="Cystatin" evidence="3">
    <location>
        <begin position="57"/>
        <end position="142"/>
    </location>
</feature>
<dbReference type="CDD" id="cd00042">
    <property type="entry name" value="CY"/>
    <property type="match status" value="1"/>
</dbReference>
<sequence length="414" mass="46552">MALKFNSIFSVTFSMIVVTFIFRYAFAANDNRKLLNSFGCTPSTPAPSPSHGDWQDIEDINDPKVVDIAKFAVNTQNSKFKYVQLEFGSVSEGRFRVDNNGITYDLTVDAVEFDELNEYEAVVFEINAFAGENYANLKTFRALSPTDPKGIKFAKLAINEYNKRTKTNVTFVKVIRAAETTTNDEINVALLVEGNINDDQSLSSNGDWQTIKNTNDPKVVDIAKFAVNTENHKLKSVELKFVSVLDGKFKVDNNGITYQLTIIVKEFNETHKCEAVVFENSKNNVRTLISFDQVAVIATTFCHANDNRKLLNSFEHVTNTLAPSPSDDGWQSIADNDDPKIEAIAEFAVNTKNNITKSNAYEFLEVSDGQFRYVNDGIIYSLYIVGAKLNELEEYTVVVYENTKNHVRKLISFT</sequence>
<reference evidence="4 5" key="1">
    <citation type="journal article" date="2021" name="BMC Genomics">
        <title>Datura genome reveals duplications of psychoactive alkaloid biosynthetic genes and high mutation rate following tissue culture.</title>
        <authorList>
            <person name="Rajewski A."/>
            <person name="Carter-House D."/>
            <person name="Stajich J."/>
            <person name="Litt A."/>
        </authorList>
    </citation>
    <scope>NUCLEOTIDE SEQUENCE [LARGE SCALE GENOMIC DNA]</scope>
    <source>
        <strain evidence="4">AR-01</strain>
    </source>
</reference>
<evidence type="ECO:0000256" key="2">
    <source>
        <dbReference type="ARBA" id="ARBA00022704"/>
    </source>
</evidence>
<evidence type="ECO:0000313" key="5">
    <source>
        <dbReference type="Proteomes" id="UP000823775"/>
    </source>
</evidence>
<comment type="caution">
    <text evidence="4">The sequence shown here is derived from an EMBL/GenBank/DDBJ whole genome shotgun (WGS) entry which is preliminary data.</text>
</comment>
<gene>
    <name evidence="4" type="ORF">HAX54_029975</name>
</gene>
<dbReference type="Pfam" id="PF16845">
    <property type="entry name" value="SQAPI"/>
    <property type="match status" value="3"/>
</dbReference>
<dbReference type="InterPro" id="IPR046350">
    <property type="entry name" value="Cystatin_sf"/>
</dbReference>
<keyword evidence="5" id="KW-1185">Reference proteome</keyword>
<dbReference type="EMBL" id="JACEIK010000374">
    <property type="protein sequence ID" value="MCD7455873.1"/>
    <property type="molecule type" value="Genomic_DNA"/>
</dbReference>
<evidence type="ECO:0000259" key="3">
    <source>
        <dbReference type="Pfam" id="PF16845"/>
    </source>
</evidence>
<dbReference type="PANTHER" id="PTHR47364">
    <property type="entry name" value="CYSTEINE PROTEINASE INHIBITOR 5"/>
    <property type="match status" value="1"/>
</dbReference>
<proteinExistence type="predicted"/>